<feature type="compositionally biased region" description="Basic residues" evidence="1">
    <location>
        <begin position="128"/>
        <end position="145"/>
    </location>
</feature>
<dbReference type="AlphaFoldDB" id="A0A6J4TX97"/>
<feature type="region of interest" description="Disordered" evidence="1">
    <location>
        <begin position="78"/>
        <end position="292"/>
    </location>
</feature>
<feature type="compositionally biased region" description="Basic residues" evidence="1">
    <location>
        <begin position="88"/>
        <end position="119"/>
    </location>
</feature>
<dbReference type="GO" id="GO:0016787">
    <property type="term" value="F:hydrolase activity"/>
    <property type="evidence" value="ECO:0007669"/>
    <property type="project" value="UniProtKB-KW"/>
</dbReference>
<dbReference type="EMBL" id="CADCVT010000454">
    <property type="protein sequence ID" value="CAA9534936.1"/>
    <property type="molecule type" value="Genomic_DNA"/>
</dbReference>
<feature type="non-terminal residue" evidence="2">
    <location>
        <position position="1"/>
    </location>
</feature>
<accession>A0A6J4TX97</accession>
<feature type="compositionally biased region" description="Basic and acidic residues" evidence="1">
    <location>
        <begin position="244"/>
        <end position="261"/>
    </location>
</feature>
<feature type="non-terminal residue" evidence="2">
    <location>
        <position position="292"/>
    </location>
</feature>
<sequence>DRRHPYARRADAGPARLPVRTELPRRRRDPHRLRRRRRGASGGVLARRADVVLPLAQGDPAGARRGLSLHRARPARIRALGQADRPRLVHVRPARRGRARGRRAPRPAGRHVRRPRLGRAGRPAGRDRARRPRRPPRDHGHRPLHRPPEDERRVAGVRGVRPQDRGPADLVPRRRRVQDDPVGRGQGRLRCAVPQPRLEGRRPRLPADDPARAPRAGRRGRAARRGGARRRRPPDARAVGRPGPDPHPRHGPALREEDRGPRARGHPGGEPLPPGGPGPEDRRADRPVAYGV</sequence>
<reference evidence="2" key="1">
    <citation type="submission" date="2020-02" db="EMBL/GenBank/DDBJ databases">
        <authorList>
            <person name="Meier V. D."/>
        </authorList>
    </citation>
    <scope>NUCLEOTIDE SEQUENCE</scope>
    <source>
        <strain evidence="2">AVDCRST_MAG85</strain>
    </source>
</reference>
<name>A0A6J4TX97_9ACTN</name>
<feature type="compositionally biased region" description="Basic and acidic residues" evidence="1">
    <location>
        <begin position="198"/>
        <end position="212"/>
    </location>
</feature>
<keyword evidence="2" id="KW-0378">Hydrolase</keyword>
<evidence type="ECO:0000313" key="2">
    <source>
        <dbReference type="EMBL" id="CAA9534936.1"/>
    </source>
</evidence>
<feature type="compositionally biased region" description="Basic residues" evidence="1">
    <location>
        <begin position="25"/>
        <end position="39"/>
    </location>
</feature>
<organism evidence="2">
    <name type="scientific">uncultured Solirubrobacteraceae bacterium</name>
    <dbReference type="NCBI Taxonomy" id="1162706"/>
    <lineage>
        <taxon>Bacteria</taxon>
        <taxon>Bacillati</taxon>
        <taxon>Actinomycetota</taxon>
        <taxon>Thermoleophilia</taxon>
        <taxon>Solirubrobacterales</taxon>
        <taxon>Solirubrobacteraceae</taxon>
        <taxon>environmental samples</taxon>
    </lineage>
</organism>
<feature type="compositionally biased region" description="Basic residues" evidence="1">
    <location>
        <begin position="215"/>
        <end position="232"/>
    </location>
</feature>
<feature type="region of interest" description="Disordered" evidence="1">
    <location>
        <begin position="1"/>
        <end position="47"/>
    </location>
</feature>
<evidence type="ECO:0000256" key="1">
    <source>
        <dbReference type="SAM" id="MobiDB-lite"/>
    </source>
</evidence>
<gene>
    <name evidence="2" type="ORF">AVDCRST_MAG85-4014</name>
</gene>
<proteinExistence type="predicted"/>
<protein>
    <submittedName>
        <fullName evidence="2">Hydrolase, alpha/beta fold family protein, At1g52510/AT4G12830 homolog, group4</fullName>
    </submittedName>
</protein>